<evidence type="ECO:0000256" key="3">
    <source>
        <dbReference type="ARBA" id="ARBA00022729"/>
    </source>
</evidence>
<evidence type="ECO:0000313" key="5">
    <source>
        <dbReference type="EMBL" id="MDM7856014.1"/>
    </source>
</evidence>
<keyword evidence="6" id="KW-1185">Reference proteome</keyword>
<evidence type="ECO:0000256" key="2">
    <source>
        <dbReference type="ARBA" id="ARBA00022448"/>
    </source>
</evidence>
<feature type="chain" id="PRO_5045490025" evidence="4">
    <location>
        <begin position="27"/>
        <end position="431"/>
    </location>
</feature>
<evidence type="ECO:0000256" key="4">
    <source>
        <dbReference type="SAM" id="SignalP"/>
    </source>
</evidence>
<dbReference type="EMBL" id="JAUCGQ010000002">
    <property type="protein sequence ID" value="MDM7856014.1"/>
    <property type="molecule type" value="Genomic_DNA"/>
</dbReference>
<dbReference type="Proteomes" id="UP001529338">
    <property type="component" value="Unassembled WGS sequence"/>
</dbReference>
<dbReference type="CDD" id="cd13585">
    <property type="entry name" value="PBP2_TMBP_like"/>
    <property type="match status" value="1"/>
</dbReference>
<keyword evidence="3 4" id="KW-0732">Signal</keyword>
<evidence type="ECO:0000313" key="6">
    <source>
        <dbReference type="Proteomes" id="UP001529338"/>
    </source>
</evidence>
<name>A0ABT7SIK6_9CELL</name>
<dbReference type="SUPFAM" id="SSF53850">
    <property type="entry name" value="Periplasmic binding protein-like II"/>
    <property type="match status" value="1"/>
</dbReference>
<dbReference type="RefSeq" id="WP_289456086.1">
    <property type="nucleotide sequence ID" value="NZ_JAUCGQ010000002.1"/>
</dbReference>
<proteinExistence type="inferred from homology"/>
<gene>
    <name evidence="5" type="ORF">QRT04_13840</name>
</gene>
<comment type="caution">
    <text evidence="5">The sequence shown here is derived from an EMBL/GenBank/DDBJ whole genome shotgun (WGS) entry which is preliminary data.</text>
</comment>
<dbReference type="Gene3D" id="3.40.190.10">
    <property type="entry name" value="Periplasmic binding protein-like II"/>
    <property type="match status" value="1"/>
</dbReference>
<dbReference type="Pfam" id="PF01547">
    <property type="entry name" value="SBP_bac_1"/>
    <property type="match status" value="1"/>
</dbReference>
<dbReference type="PROSITE" id="PS51257">
    <property type="entry name" value="PROKAR_LIPOPROTEIN"/>
    <property type="match status" value="1"/>
</dbReference>
<comment type="similarity">
    <text evidence="1">Belongs to the bacterial solute-binding protein 1 family.</text>
</comment>
<reference evidence="5 6" key="1">
    <citation type="submission" date="2023-06" db="EMBL/GenBank/DDBJ databases">
        <title>Cellulomonas sp. MW4 Whole genome sequence.</title>
        <authorList>
            <person name="Park S."/>
        </authorList>
    </citation>
    <scope>NUCLEOTIDE SEQUENCE [LARGE SCALE GENOMIC DNA]</scope>
    <source>
        <strain evidence="5 6">MW4</strain>
    </source>
</reference>
<keyword evidence="2" id="KW-0813">Transport</keyword>
<dbReference type="PANTHER" id="PTHR30061">
    <property type="entry name" value="MALTOSE-BINDING PERIPLASMIC PROTEIN"/>
    <property type="match status" value="1"/>
</dbReference>
<feature type="signal peptide" evidence="4">
    <location>
        <begin position="1"/>
        <end position="26"/>
    </location>
</feature>
<dbReference type="PANTHER" id="PTHR30061:SF50">
    <property type="entry name" value="MALTOSE_MALTODEXTRIN-BINDING PERIPLASMIC PROTEIN"/>
    <property type="match status" value="1"/>
</dbReference>
<evidence type="ECO:0000256" key="1">
    <source>
        <dbReference type="ARBA" id="ARBA00008520"/>
    </source>
</evidence>
<accession>A0ABT7SIK6</accession>
<dbReference type="InterPro" id="IPR006059">
    <property type="entry name" value="SBP"/>
</dbReference>
<protein>
    <submittedName>
        <fullName evidence="5">Sugar ABC transporter substrate-binding protein</fullName>
    </submittedName>
</protein>
<sequence>MNRAHSKTKRTAFVVAAGLAAVTALAACSSSSGNGGGGGDSGPVTISYGVWDDTQGKVMQQIADKFHESNPNITVKVQITPWDQYWTKLKTAATGGAAPDVFWMNESNFATYASGGVLANLSDKLKGSDIDMSNYIDIQTKAYTFDGKVYGIPKDIDSIGLWYNKALFKAAGVAEPTADWTWADMVAAAKKLTDPSKGQYGIVAQSAPQQSYYSTIPQTGGQVISDDKKSSGYDTPEAIKGVQVWVDLVNKDKVSPSLQQMTDTDADTWFTSGKAAMIFEGSWAAAEFKEIPYAAQNANVAPMPKLDQPGGVSNGLGNVMSAKSAHPDAAWKFLQYLGSKEAETAQADAGIVIPAYKGTADGWVKAFPEFNLQVFVDALKNSSQYPSSMNSAAWQDPIELEFNKAWSGDETAAQAAANSAKIMNDALAAEK</sequence>
<organism evidence="5 6">
    <name type="scientific">Cellulomonas alba</name>
    <dbReference type="NCBI Taxonomy" id="3053467"/>
    <lineage>
        <taxon>Bacteria</taxon>
        <taxon>Bacillati</taxon>
        <taxon>Actinomycetota</taxon>
        <taxon>Actinomycetes</taxon>
        <taxon>Micrococcales</taxon>
        <taxon>Cellulomonadaceae</taxon>
        <taxon>Cellulomonas</taxon>
    </lineage>
</organism>